<feature type="signal peptide" evidence="2">
    <location>
        <begin position="1"/>
        <end position="41"/>
    </location>
</feature>
<evidence type="ECO:0000256" key="1">
    <source>
        <dbReference type="SAM" id="MobiDB-lite"/>
    </source>
</evidence>
<feature type="domain" description="Helix-hairpin-helix DNA-binding motif class 1" evidence="3">
    <location>
        <begin position="82"/>
        <end position="101"/>
    </location>
</feature>
<dbReference type="PANTHER" id="PTHR21180:SF32">
    <property type="entry name" value="ENDONUCLEASE_EXONUCLEASE_PHOSPHATASE FAMILY DOMAIN-CONTAINING PROTEIN 1"/>
    <property type="match status" value="1"/>
</dbReference>
<dbReference type="GO" id="GO:0006281">
    <property type="term" value="P:DNA repair"/>
    <property type="evidence" value="ECO:0007669"/>
    <property type="project" value="InterPro"/>
</dbReference>
<evidence type="ECO:0000256" key="2">
    <source>
        <dbReference type="SAM" id="SignalP"/>
    </source>
</evidence>
<dbReference type="Pfam" id="PF12836">
    <property type="entry name" value="HHH_3"/>
    <property type="match status" value="1"/>
</dbReference>
<feature type="domain" description="Helix-hairpin-helix DNA-binding motif class 1" evidence="3">
    <location>
        <begin position="51"/>
        <end position="70"/>
    </location>
</feature>
<dbReference type="PANTHER" id="PTHR21180">
    <property type="entry name" value="ENDONUCLEASE/EXONUCLEASE/PHOSPHATASE FAMILY DOMAIN-CONTAINING PROTEIN 1"/>
    <property type="match status" value="1"/>
</dbReference>
<dbReference type="GO" id="GO:0015628">
    <property type="term" value="P:protein secretion by the type II secretion system"/>
    <property type="evidence" value="ECO:0007669"/>
    <property type="project" value="TreeGrafter"/>
</dbReference>
<dbReference type="GO" id="GO:0003677">
    <property type="term" value="F:DNA binding"/>
    <property type="evidence" value="ECO:0007669"/>
    <property type="project" value="InterPro"/>
</dbReference>
<reference evidence="4 5" key="1">
    <citation type="journal article" date="2015" name="Stand. Genomic Sci.">
        <title>Genomic Encyclopedia of Bacterial and Archaeal Type Strains, Phase III: the genomes of soil and plant-associated and newly described type strains.</title>
        <authorList>
            <person name="Whitman W.B."/>
            <person name="Woyke T."/>
            <person name="Klenk H.P."/>
            <person name="Zhou Y."/>
            <person name="Lilburn T.G."/>
            <person name="Beck B.J."/>
            <person name="De Vos P."/>
            <person name="Vandamme P."/>
            <person name="Eisen J.A."/>
            <person name="Garrity G."/>
            <person name="Hugenholtz P."/>
            <person name="Kyrpides N.C."/>
        </authorList>
    </citation>
    <scope>NUCLEOTIDE SEQUENCE [LARGE SCALE GENOMIC DNA]</scope>
    <source>
        <strain evidence="4 5">ASC-9842</strain>
    </source>
</reference>
<evidence type="ECO:0000313" key="4">
    <source>
        <dbReference type="EMBL" id="RZT42850.1"/>
    </source>
</evidence>
<dbReference type="Proteomes" id="UP000291078">
    <property type="component" value="Unassembled WGS sequence"/>
</dbReference>
<comment type="caution">
    <text evidence="4">The sequence shown here is derived from an EMBL/GenBank/DDBJ whole genome shotgun (WGS) entry which is preliminary data.</text>
</comment>
<feature type="region of interest" description="Disordered" evidence="1">
    <location>
        <begin position="109"/>
        <end position="139"/>
    </location>
</feature>
<dbReference type="SUPFAM" id="SSF47781">
    <property type="entry name" value="RuvA domain 2-like"/>
    <property type="match status" value="1"/>
</dbReference>
<gene>
    <name evidence="4" type="ORF">EV147_1894</name>
</gene>
<dbReference type="RefSeq" id="WP_130390810.1">
    <property type="nucleotide sequence ID" value="NZ_SGXM01000001.1"/>
</dbReference>
<protein>
    <submittedName>
        <fullName evidence="4">Competence protein ComEA</fullName>
    </submittedName>
</protein>
<evidence type="ECO:0000259" key="3">
    <source>
        <dbReference type="SMART" id="SM00278"/>
    </source>
</evidence>
<proteinExistence type="predicted"/>
<dbReference type="InterPro" id="IPR003583">
    <property type="entry name" value="Hlx-hairpin-Hlx_DNA-bd_motif"/>
</dbReference>
<keyword evidence="5" id="KW-1185">Reference proteome</keyword>
<name>A0A4Q7SAV5_9BURK</name>
<dbReference type="Gene3D" id="1.10.150.280">
    <property type="entry name" value="AF1531-like domain"/>
    <property type="match status" value="1"/>
</dbReference>
<dbReference type="InterPro" id="IPR051675">
    <property type="entry name" value="Endo/Exo/Phosphatase_dom_1"/>
</dbReference>
<dbReference type="SMART" id="SM00278">
    <property type="entry name" value="HhH1"/>
    <property type="match status" value="2"/>
</dbReference>
<dbReference type="GO" id="GO:0015627">
    <property type="term" value="C:type II protein secretion system complex"/>
    <property type="evidence" value="ECO:0007669"/>
    <property type="project" value="TreeGrafter"/>
</dbReference>
<sequence length="139" mass="13802">MQKTFVSLLSEMADAARGGCRRVAVAFGAALAMLAMGPACAAIDINAADESALTSVKGIGPATAKRILDERTKHGAFKDAIDLADRVPGVGPKSAANLEAAGLTFGKAAAPTPARAAPQAAQTAPAPAAKAPAQKPAAR</sequence>
<keyword evidence="2" id="KW-0732">Signal</keyword>
<evidence type="ECO:0000313" key="5">
    <source>
        <dbReference type="Proteomes" id="UP000291078"/>
    </source>
</evidence>
<accession>A0A4Q7SAV5</accession>
<dbReference type="EMBL" id="SGXM01000001">
    <property type="protein sequence ID" value="RZT42850.1"/>
    <property type="molecule type" value="Genomic_DNA"/>
</dbReference>
<feature type="chain" id="PRO_5020670122" evidence="2">
    <location>
        <begin position="42"/>
        <end position="139"/>
    </location>
</feature>
<dbReference type="OrthoDB" id="8687931at2"/>
<dbReference type="InterPro" id="IPR010994">
    <property type="entry name" value="RuvA_2-like"/>
</dbReference>
<organism evidence="4 5">
    <name type="scientific">Cupriavidus agavae</name>
    <dbReference type="NCBI Taxonomy" id="1001822"/>
    <lineage>
        <taxon>Bacteria</taxon>
        <taxon>Pseudomonadati</taxon>
        <taxon>Pseudomonadota</taxon>
        <taxon>Betaproteobacteria</taxon>
        <taxon>Burkholderiales</taxon>
        <taxon>Burkholderiaceae</taxon>
        <taxon>Cupriavidus</taxon>
    </lineage>
</organism>
<dbReference type="AlphaFoldDB" id="A0A4Q7SAV5"/>